<keyword evidence="2" id="KW-1185">Reference proteome</keyword>
<name>A0A8J5FZ43_ZINOF</name>
<comment type="caution">
    <text evidence="1">The sequence shown here is derived from an EMBL/GenBank/DDBJ whole genome shotgun (WGS) entry which is preliminary data.</text>
</comment>
<evidence type="ECO:0000313" key="2">
    <source>
        <dbReference type="Proteomes" id="UP000734854"/>
    </source>
</evidence>
<dbReference type="AlphaFoldDB" id="A0A8J5FZ43"/>
<organism evidence="1 2">
    <name type="scientific">Zingiber officinale</name>
    <name type="common">Ginger</name>
    <name type="synonym">Amomum zingiber</name>
    <dbReference type="NCBI Taxonomy" id="94328"/>
    <lineage>
        <taxon>Eukaryota</taxon>
        <taxon>Viridiplantae</taxon>
        <taxon>Streptophyta</taxon>
        <taxon>Embryophyta</taxon>
        <taxon>Tracheophyta</taxon>
        <taxon>Spermatophyta</taxon>
        <taxon>Magnoliopsida</taxon>
        <taxon>Liliopsida</taxon>
        <taxon>Zingiberales</taxon>
        <taxon>Zingiberaceae</taxon>
        <taxon>Zingiber</taxon>
    </lineage>
</organism>
<gene>
    <name evidence="1" type="ORF">ZIOFF_045436</name>
</gene>
<sequence>MVGQLIANAFDGEPERGQCSSSKANWRFKLNQERRTVTSFPTVAIFYKLLCGPNQMAPCAWTLSLVSRRTGARTPLACHCAHEKDAEIDKERRRGRSKDRGAVSAAASSYPSFLFFLLLSSAVFVSGEATSLLPLANLAALTFEEGYTQFFRLQSHASRRRKDRPSLSRSEKRCWICVARPLFAWVLQRLHQASLRLRELLSPSMYASFSTI</sequence>
<dbReference type="Proteomes" id="UP000734854">
    <property type="component" value="Unassembled WGS sequence"/>
</dbReference>
<proteinExistence type="predicted"/>
<dbReference type="EMBL" id="JACMSC010000012">
    <property type="protein sequence ID" value="KAG6497535.1"/>
    <property type="molecule type" value="Genomic_DNA"/>
</dbReference>
<protein>
    <submittedName>
        <fullName evidence="1">Uncharacterized protein</fullName>
    </submittedName>
</protein>
<evidence type="ECO:0000313" key="1">
    <source>
        <dbReference type="EMBL" id="KAG6497535.1"/>
    </source>
</evidence>
<accession>A0A8J5FZ43</accession>
<reference evidence="1 2" key="1">
    <citation type="submission" date="2020-08" db="EMBL/GenBank/DDBJ databases">
        <title>Plant Genome Project.</title>
        <authorList>
            <person name="Zhang R.-G."/>
        </authorList>
    </citation>
    <scope>NUCLEOTIDE SEQUENCE [LARGE SCALE GENOMIC DNA]</scope>
    <source>
        <tissue evidence="1">Rhizome</tissue>
    </source>
</reference>